<evidence type="ECO:0000256" key="6">
    <source>
        <dbReference type="ARBA" id="ARBA00023136"/>
    </source>
</evidence>
<feature type="transmembrane region" description="Helical" evidence="7">
    <location>
        <begin position="408"/>
        <end position="427"/>
    </location>
</feature>
<feature type="domain" description="Major facilitator superfamily (MFS) profile" evidence="8">
    <location>
        <begin position="18"/>
        <end position="432"/>
    </location>
</feature>
<dbReference type="Gene3D" id="1.20.1250.20">
    <property type="entry name" value="MFS general substrate transporter like domains"/>
    <property type="match status" value="1"/>
</dbReference>
<dbReference type="PROSITE" id="PS50850">
    <property type="entry name" value="MFS"/>
    <property type="match status" value="1"/>
</dbReference>
<dbReference type="GO" id="GO:0022857">
    <property type="term" value="F:transmembrane transporter activity"/>
    <property type="evidence" value="ECO:0007669"/>
    <property type="project" value="InterPro"/>
</dbReference>
<dbReference type="PANTHER" id="PTHR43045:SF1">
    <property type="entry name" value="SHIKIMATE TRANSPORTER"/>
    <property type="match status" value="1"/>
</dbReference>
<evidence type="ECO:0000256" key="4">
    <source>
        <dbReference type="ARBA" id="ARBA00022692"/>
    </source>
</evidence>
<keyword evidence="5 7" id="KW-1133">Transmembrane helix</keyword>
<evidence type="ECO:0000259" key="8">
    <source>
        <dbReference type="PROSITE" id="PS50850"/>
    </source>
</evidence>
<evidence type="ECO:0000313" key="10">
    <source>
        <dbReference type="Proteomes" id="UP000564573"/>
    </source>
</evidence>
<proteinExistence type="predicted"/>
<feature type="transmembrane region" description="Helical" evidence="7">
    <location>
        <begin position="279"/>
        <end position="300"/>
    </location>
</feature>
<dbReference type="SUPFAM" id="SSF103473">
    <property type="entry name" value="MFS general substrate transporter"/>
    <property type="match status" value="1"/>
</dbReference>
<dbReference type="GO" id="GO:0005886">
    <property type="term" value="C:plasma membrane"/>
    <property type="evidence" value="ECO:0007669"/>
    <property type="project" value="UniProtKB-SubCell"/>
</dbReference>
<evidence type="ECO:0000256" key="5">
    <source>
        <dbReference type="ARBA" id="ARBA00022989"/>
    </source>
</evidence>
<keyword evidence="10" id="KW-1185">Reference proteome</keyword>
<protein>
    <submittedName>
        <fullName evidence="9">MHS family proline/betaine transporter-like MFS transporter</fullName>
    </submittedName>
</protein>
<feature type="transmembrane region" description="Helical" evidence="7">
    <location>
        <begin position="159"/>
        <end position="183"/>
    </location>
</feature>
<feature type="transmembrane region" description="Helical" evidence="7">
    <location>
        <begin position="89"/>
        <end position="108"/>
    </location>
</feature>
<dbReference type="AlphaFoldDB" id="A0A839XW13"/>
<feature type="transmembrane region" description="Helical" evidence="7">
    <location>
        <begin position="56"/>
        <end position="82"/>
    </location>
</feature>
<feature type="transmembrane region" description="Helical" evidence="7">
    <location>
        <begin position="21"/>
        <end position="44"/>
    </location>
</feature>
<keyword evidence="6 7" id="KW-0472">Membrane</keyword>
<reference evidence="9 10" key="1">
    <citation type="submission" date="2020-08" db="EMBL/GenBank/DDBJ databases">
        <title>Sequencing the genomes of 1000 actinobacteria strains.</title>
        <authorList>
            <person name="Klenk H.-P."/>
        </authorList>
    </citation>
    <scope>NUCLEOTIDE SEQUENCE [LARGE SCALE GENOMIC DNA]</scope>
    <source>
        <strain evidence="9 10">DSM 45267</strain>
    </source>
</reference>
<evidence type="ECO:0000256" key="3">
    <source>
        <dbReference type="ARBA" id="ARBA00022475"/>
    </source>
</evidence>
<dbReference type="PANTHER" id="PTHR43045">
    <property type="entry name" value="SHIKIMATE TRANSPORTER"/>
    <property type="match status" value="1"/>
</dbReference>
<dbReference type="RefSeq" id="WP_183786783.1">
    <property type="nucleotide sequence ID" value="NZ_JACIBS010000005.1"/>
</dbReference>
<feature type="transmembrane region" description="Helical" evidence="7">
    <location>
        <begin position="338"/>
        <end position="358"/>
    </location>
</feature>
<evidence type="ECO:0000256" key="1">
    <source>
        <dbReference type="ARBA" id="ARBA00004651"/>
    </source>
</evidence>
<evidence type="ECO:0000313" key="9">
    <source>
        <dbReference type="EMBL" id="MBB3665574.1"/>
    </source>
</evidence>
<name>A0A839XW13_9PSEU</name>
<feature type="transmembrane region" description="Helical" evidence="7">
    <location>
        <begin position="114"/>
        <end position="138"/>
    </location>
</feature>
<dbReference type="InterPro" id="IPR036259">
    <property type="entry name" value="MFS_trans_sf"/>
</dbReference>
<organism evidence="9 10">
    <name type="scientific">Prauserella sediminis</name>
    <dbReference type="NCBI Taxonomy" id="577680"/>
    <lineage>
        <taxon>Bacteria</taxon>
        <taxon>Bacillati</taxon>
        <taxon>Actinomycetota</taxon>
        <taxon>Actinomycetes</taxon>
        <taxon>Pseudonocardiales</taxon>
        <taxon>Pseudonocardiaceae</taxon>
        <taxon>Prauserella</taxon>
        <taxon>Prauserella salsuginis group</taxon>
    </lineage>
</organism>
<feature type="transmembrane region" description="Helical" evidence="7">
    <location>
        <begin position="189"/>
        <end position="209"/>
    </location>
</feature>
<evidence type="ECO:0000256" key="7">
    <source>
        <dbReference type="SAM" id="Phobius"/>
    </source>
</evidence>
<accession>A0A839XW13</accession>
<dbReference type="Proteomes" id="UP000564573">
    <property type="component" value="Unassembled WGS sequence"/>
</dbReference>
<dbReference type="InterPro" id="IPR020846">
    <property type="entry name" value="MFS_dom"/>
</dbReference>
<keyword evidence="3" id="KW-1003">Cell membrane</keyword>
<feature type="transmembrane region" description="Helical" evidence="7">
    <location>
        <begin position="244"/>
        <end position="267"/>
    </location>
</feature>
<feature type="transmembrane region" description="Helical" evidence="7">
    <location>
        <begin position="379"/>
        <end position="402"/>
    </location>
</feature>
<comment type="subcellular location">
    <subcellularLocation>
        <location evidence="1">Cell membrane</location>
        <topology evidence="1">Multi-pass membrane protein</topology>
    </subcellularLocation>
</comment>
<dbReference type="InterPro" id="IPR011701">
    <property type="entry name" value="MFS"/>
</dbReference>
<sequence>MSQETRPALTPTAPPRRVATAGLLGTFIEFYDYTLYAFLVVYLAPQFFPADDPATGILATLGVFGAGYVARPLGAVFFGWLGDRHGRRFALLTTITGMGGATTLMGVLPTYTQIGFVAPLLLVVTRLAQGFSAGGEVGGASTFVAESDGGRRRGLMQSFVPMGSAFGVAAAPAAVGLTAGVLGPEAMAAWGWRVPLLFSAVLAVLVLIYRSRIEDSAEFRTLKEREGTRRAPFMAAIRGHWRMILVAATLNLANTMILAVLVNYMNVYLLSTLGLGANLVYWLSACCLLISAGGFLLGGSWLDRYGRRSTMLVGYGVAAALVFPLFLAMGGLVDGGTFAVIGAGMVYTLALAFSYFSAPVLFVTMSQAFPVEVRYTSTAVAYNLGAVLGGGVTPALASWLAASGGPWATGWLVVGACVLGIVVVLVLTRRSRELAAEPNG</sequence>
<dbReference type="Pfam" id="PF07690">
    <property type="entry name" value="MFS_1"/>
    <property type="match status" value="1"/>
</dbReference>
<comment type="caution">
    <text evidence="9">The sequence shown here is derived from an EMBL/GenBank/DDBJ whole genome shotgun (WGS) entry which is preliminary data.</text>
</comment>
<gene>
    <name evidence="9" type="ORF">FB384_004532</name>
</gene>
<dbReference type="EMBL" id="JACIBS010000005">
    <property type="protein sequence ID" value="MBB3665574.1"/>
    <property type="molecule type" value="Genomic_DNA"/>
</dbReference>
<feature type="transmembrane region" description="Helical" evidence="7">
    <location>
        <begin position="312"/>
        <end position="332"/>
    </location>
</feature>
<keyword evidence="4 7" id="KW-0812">Transmembrane</keyword>
<evidence type="ECO:0000256" key="2">
    <source>
        <dbReference type="ARBA" id="ARBA00022448"/>
    </source>
</evidence>
<keyword evidence="2" id="KW-0813">Transport</keyword>